<feature type="signal peptide" evidence="1">
    <location>
        <begin position="1"/>
        <end position="20"/>
    </location>
</feature>
<proteinExistence type="predicted"/>
<name>A0ABP3XEV4_9SPHN</name>
<feature type="chain" id="PRO_5045116543" evidence="1">
    <location>
        <begin position="21"/>
        <end position="182"/>
    </location>
</feature>
<dbReference type="RefSeq" id="WP_215353607.1">
    <property type="nucleotide sequence ID" value="NZ_BAAAFE010000004.1"/>
</dbReference>
<keyword evidence="3" id="KW-1185">Reference proteome</keyword>
<accession>A0ABP3XEV4</accession>
<reference evidence="3" key="1">
    <citation type="journal article" date="2019" name="Int. J. Syst. Evol. Microbiol.">
        <title>The Global Catalogue of Microorganisms (GCM) 10K type strain sequencing project: providing services to taxonomists for standard genome sequencing and annotation.</title>
        <authorList>
            <consortium name="The Broad Institute Genomics Platform"/>
            <consortium name="The Broad Institute Genome Sequencing Center for Infectious Disease"/>
            <person name="Wu L."/>
            <person name="Ma J."/>
        </authorList>
    </citation>
    <scope>NUCLEOTIDE SEQUENCE [LARGE SCALE GENOMIC DNA]</scope>
    <source>
        <strain evidence="3">JCM 15910</strain>
    </source>
</reference>
<keyword evidence="1" id="KW-0732">Signal</keyword>
<comment type="caution">
    <text evidence="2">The sequence shown here is derived from an EMBL/GenBank/DDBJ whole genome shotgun (WGS) entry which is preliminary data.</text>
</comment>
<evidence type="ECO:0000313" key="2">
    <source>
        <dbReference type="EMBL" id="GAA0862891.1"/>
    </source>
</evidence>
<organism evidence="2 3">
    <name type="scientific">Sphingopyxis soli</name>
    <dbReference type="NCBI Taxonomy" id="592051"/>
    <lineage>
        <taxon>Bacteria</taxon>
        <taxon>Pseudomonadati</taxon>
        <taxon>Pseudomonadota</taxon>
        <taxon>Alphaproteobacteria</taxon>
        <taxon>Sphingomonadales</taxon>
        <taxon>Sphingomonadaceae</taxon>
        <taxon>Sphingopyxis</taxon>
    </lineage>
</organism>
<dbReference type="EMBL" id="BAAAFE010000004">
    <property type="protein sequence ID" value="GAA0862891.1"/>
    <property type="molecule type" value="Genomic_DNA"/>
</dbReference>
<gene>
    <name evidence="2" type="ORF">GCM10009115_11350</name>
</gene>
<evidence type="ECO:0000256" key="1">
    <source>
        <dbReference type="SAM" id="SignalP"/>
    </source>
</evidence>
<sequence>MIRRAVILPLLLCSAAGAHAADSPRDGKADYIDRAMTIAFETCPKLLAKPAGTTDLEMAAQNGLGVQATEYDLLRMSVAEVGEIAFGTQYSAGVDPAGGMRQGDSCVVALSSSVRDEALSAILERLKREGFEVDRETLLGSVYKKWVGQRYQLADVKLSDHGEFFEFVSDKRKPVAYLTFVY</sequence>
<protein>
    <submittedName>
        <fullName evidence="2">Uncharacterized protein</fullName>
    </submittedName>
</protein>
<evidence type="ECO:0000313" key="3">
    <source>
        <dbReference type="Proteomes" id="UP001500738"/>
    </source>
</evidence>
<dbReference type="Proteomes" id="UP001500738">
    <property type="component" value="Unassembled WGS sequence"/>
</dbReference>